<feature type="region of interest" description="Disordered" evidence="1">
    <location>
        <begin position="150"/>
        <end position="176"/>
    </location>
</feature>
<feature type="region of interest" description="Disordered" evidence="1">
    <location>
        <begin position="74"/>
        <end position="95"/>
    </location>
</feature>
<evidence type="ECO:0000313" key="2">
    <source>
        <dbReference type="EnsemblMetazoa" id="GAUT037719-PA"/>
    </source>
</evidence>
<feature type="compositionally biased region" description="Low complexity" evidence="1">
    <location>
        <begin position="26"/>
        <end position="37"/>
    </location>
</feature>
<protein>
    <submittedName>
        <fullName evidence="2">Uncharacterized protein</fullName>
    </submittedName>
</protein>
<feature type="region of interest" description="Disordered" evidence="1">
    <location>
        <begin position="189"/>
        <end position="236"/>
    </location>
</feature>
<keyword evidence="3" id="KW-1185">Reference proteome</keyword>
<dbReference type="EnsemblMetazoa" id="GAUT037719-RA">
    <property type="protein sequence ID" value="GAUT037719-PA"/>
    <property type="gene ID" value="GAUT037719"/>
</dbReference>
<feature type="compositionally biased region" description="Low complexity" evidence="1">
    <location>
        <begin position="83"/>
        <end position="95"/>
    </location>
</feature>
<name>A0A1A9VHM9_GLOAU</name>
<dbReference type="STRING" id="7395.A0A1A9VHM9"/>
<dbReference type="VEuPathDB" id="VectorBase:GAUT037719"/>
<evidence type="ECO:0000256" key="1">
    <source>
        <dbReference type="SAM" id="MobiDB-lite"/>
    </source>
</evidence>
<proteinExistence type="predicted"/>
<sequence>MGCFREKDWEEVIEREFHAALHSEKAAAGFSAASGAATSRTHPVERRSRAHMHQESSRGLLANAVQNWQALTLRKKKHERSEQQQQPSQQTEQIAQRHTYEHTYYEPVIENAFTRAAAIATTVTVEPEQRVITVIPSIAGADSSVAQLKRSHSMATNTPPLIFKGNAKDDDSETKKTSFDLKEVSIELAERQMPLKPPRKKTSRSTSPSTSNYEAINAAGSGQTQQQPQQQSSSTEDRSYIALLFIRTEAMYCESEEIV</sequence>
<feature type="compositionally biased region" description="Basic and acidic residues" evidence="1">
    <location>
        <begin position="166"/>
        <end position="176"/>
    </location>
</feature>
<organism evidence="2 3">
    <name type="scientific">Glossina austeni</name>
    <name type="common">Savannah tsetse fly</name>
    <dbReference type="NCBI Taxonomy" id="7395"/>
    <lineage>
        <taxon>Eukaryota</taxon>
        <taxon>Metazoa</taxon>
        <taxon>Ecdysozoa</taxon>
        <taxon>Arthropoda</taxon>
        <taxon>Hexapoda</taxon>
        <taxon>Insecta</taxon>
        <taxon>Pterygota</taxon>
        <taxon>Neoptera</taxon>
        <taxon>Endopterygota</taxon>
        <taxon>Diptera</taxon>
        <taxon>Brachycera</taxon>
        <taxon>Muscomorpha</taxon>
        <taxon>Hippoboscoidea</taxon>
        <taxon>Glossinidae</taxon>
        <taxon>Glossina</taxon>
    </lineage>
</organism>
<feature type="region of interest" description="Disordered" evidence="1">
    <location>
        <begin position="26"/>
        <end position="57"/>
    </location>
</feature>
<feature type="compositionally biased region" description="Basic and acidic residues" evidence="1">
    <location>
        <begin position="42"/>
        <end position="56"/>
    </location>
</feature>
<evidence type="ECO:0000313" key="3">
    <source>
        <dbReference type="Proteomes" id="UP000078200"/>
    </source>
</evidence>
<reference evidence="2" key="1">
    <citation type="submission" date="2020-05" db="UniProtKB">
        <authorList>
            <consortium name="EnsemblMetazoa"/>
        </authorList>
    </citation>
    <scope>IDENTIFICATION</scope>
    <source>
        <strain evidence="2">TTRI</strain>
    </source>
</reference>
<dbReference type="AlphaFoldDB" id="A0A1A9VHM9"/>
<dbReference type="Proteomes" id="UP000078200">
    <property type="component" value="Unassembled WGS sequence"/>
</dbReference>
<feature type="compositionally biased region" description="Low complexity" evidence="1">
    <location>
        <begin position="220"/>
        <end position="234"/>
    </location>
</feature>
<accession>A0A1A9VHM9</accession>